<dbReference type="EMBL" id="QXFM01000012">
    <property type="protein sequence ID" value="RIV92264.1"/>
    <property type="molecule type" value="Genomic_DNA"/>
</dbReference>
<keyword evidence="1" id="KW-0808">Transferase</keyword>
<dbReference type="Proteomes" id="UP000265366">
    <property type="component" value="Unassembled WGS sequence"/>
</dbReference>
<proteinExistence type="predicted"/>
<dbReference type="SUPFAM" id="SSF81891">
    <property type="entry name" value="Poly A polymerase C-terminal region-like"/>
    <property type="match status" value="1"/>
</dbReference>
<protein>
    <submittedName>
        <fullName evidence="1">CCA tRNA nucleotidyltransferase</fullName>
    </submittedName>
</protein>
<dbReference type="GO" id="GO:0016740">
    <property type="term" value="F:transferase activity"/>
    <property type="evidence" value="ECO:0007669"/>
    <property type="project" value="UniProtKB-KW"/>
</dbReference>
<keyword evidence="2" id="KW-1185">Reference proteome</keyword>
<evidence type="ECO:0000313" key="1">
    <source>
        <dbReference type="EMBL" id="RIV92264.1"/>
    </source>
</evidence>
<comment type="caution">
    <text evidence="1">The sequence shown here is derived from an EMBL/GenBank/DDBJ whole genome shotgun (WGS) entry which is preliminary data.</text>
</comment>
<evidence type="ECO:0000313" key="2">
    <source>
        <dbReference type="Proteomes" id="UP000265366"/>
    </source>
</evidence>
<organism evidence="1 2">
    <name type="scientific">Aurantiacibacter xanthus</name>
    <dbReference type="NCBI Taxonomy" id="1784712"/>
    <lineage>
        <taxon>Bacteria</taxon>
        <taxon>Pseudomonadati</taxon>
        <taxon>Pseudomonadota</taxon>
        <taxon>Alphaproteobacteria</taxon>
        <taxon>Sphingomonadales</taxon>
        <taxon>Erythrobacteraceae</taxon>
        <taxon>Aurantiacibacter</taxon>
    </lineage>
</organism>
<name>A0A3A1PEV1_9SPHN</name>
<dbReference type="AlphaFoldDB" id="A0A3A1PEV1"/>
<feature type="non-terminal residue" evidence="1">
    <location>
        <position position="1"/>
    </location>
</feature>
<accession>A0A3A1PEV1</accession>
<sequence length="81" mass="8716">REGPAMARDLLLLAGRGAEALDGWDVPAFPLKGGQIVARGVGAGPEVARILQAVEARWIAEDFPSERRVAEILDEELPQRA</sequence>
<gene>
    <name evidence="1" type="ORF">D2V17_02125</name>
</gene>
<reference evidence="1 2" key="1">
    <citation type="submission" date="2018-08" db="EMBL/GenBank/DDBJ databases">
        <title>Erythrobacter zhengii sp.nov., a bacterium isolated from deep-sea sediment.</title>
        <authorList>
            <person name="Fang C."/>
            <person name="Wu Y.-H."/>
            <person name="Sun C."/>
            <person name="Wang H."/>
            <person name="Cheng H."/>
            <person name="Meng F.-X."/>
            <person name="Wang C.-S."/>
            <person name="Xu X.-W."/>
        </authorList>
    </citation>
    <scope>NUCLEOTIDE SEQUENCE [LARGE SCALE GENOMIC DNA]</scope>
    <source>
        <strain evidence="1 2">CCTCC AB 2015396</strain>
    </source>
</reference>